<name>A0A8H5PQY2_9HYPO</name>
<dbReference type="CDD" id="cd00229">
    <property type="entry name" value="SGNH_hydrolase"/>
    <property type="match status" value="1"/>
</dbReference>
<accession>A0A8H5PQY2</accession>
<evidence type="ECO:0000313" key="3">
    <source>
        <dbReference type="Proteomes" id="UP000544095"/>
    </source>
</evidence>
<dbReference type="InterPro" id="IPR013830">
    <property type="entry name" value="SGNH_hydro"/>
</dbReference>
<feature type="domain" description="SGNH hydrolase-type esterase" evidence="1">
    <location>
        <begin position="60"/>
        <end position="234"/>
    </location>
</feature>
<dbReference type="Pfam" id="PF13472">
    <property type="entry name" value="Lipase_GDSL_2"/>
    <property type="match status" value="1"/>
</dbReference>
<dbReference type="InterPro" id="IPR036514">
    <property type="entry name" value="SGNH_hydro_sf"/>
</dbReference>
<gene>
    <name evidence="2" type="ORF">FPANT_1954</name>
</gene>
<dbReference type="EMBL" id="JAAOAR010000077">
    <property type="protein sequence ID" value="KAF5600862.1"/>
    <property type="molecule type" value="Genomic_DNA"/>
</dbReference>
<dbReference type="PANTHER" id="PTHR30383:SF19">
    <property type="entry name" value="FIBRONECTIN TYPE-III DOMAIN-CONTAINING PROTEIN"/>
    <property type="match status" value="1"/>
</dbReference>
<dbReference type="PANTHER" id="PTHR30383">
    <property type="entry name" value="THIOESTERASE 1/PROTEASE 1/LYSOPHOSPHOLIPASE L1"/>
    <property type="match status" value="1"/>
</dbReference>
<evidence type="ECO:0000259" key="1">
    <source>
        <dbReference type="Pfam" id="PF13472"/>
    </source>
</evidence>
<keyword evidence="3" id="KW-1185">Reference proteome</keyword>
<dbReference type="InterPro" id="IPR051532">
    <property type="entry name" value="Ester_Hydrolysis_Enzymes"/>
</dbReference>
<comment type="caution">
    <text evidence="2">The sequence shown here is derived from an EMBL/GenBank/DDBJ whole genome shotgun (WGS) entry which is preliminary data.</text>
</comment>
<protein>
    <submittedName>
        <fullName evidence="2">Esterase</fullName>
    </submittedName>
</protein>
<dbReference type="Proteomes" id="UP000544095">
    <property type="component" value="Unassembled WGS sequence"/>
</dbReference>
<proteinExistence type="predicted"/>
<dbReference type="AlphaFoldDB" id="A0A8H5PQY2"/>
<dbReference type="SUPFAM" id="SSF52266">
    <property type="entry name" value="SGNH hydrolase"/>
    <property type="match status" value="1"/>
</dbReference>
<reference evidence="2 3" key="1">
    <citation type="submission" date="2020-05" db="EMBL/GenBank/DDBJ databases">
        <title>Identification and distribution of gene clusters putatively required for synthesis of sphingolipid metabolism inhibitors in phylogenetically diverse species of the filamentous fungus Fusarium.</title>
        <authorList>
            <person name="Kim H.-S."/>
            <person name="Busman M."/>
            <person name="Brown D.W."/>
            <person name="Divon H."/>
            <person name="Uhlig S."/>
            <person name="Proctor R.H."/>
        </authorList>
    </citation>
    <scope>NUCLEOTIDE SEQUENCE [LARGE SCALE GENOMIC DNA]</scope>
    <source>
        <strain evidence="2 3">NRRL 25211</strain>
    </source>
</reference>
<organism evidence="2 3">
    <name type="scientific">Fusarium pseudoanthophilum</name>
    <dbReference type="NCBI Taxonomy" id="48495"/>
    <lineage>
        <taxon>Eukaryota</taxon>
        <taxon>Fungi</taxon>
        <taxon>Dikarya</taxon>
        <taxon>Ascomycota</taxon>
        <taxon>Pezizomycotina</taxon>
        <taxon>Sordariomycetes</taxon>
        <taxon>Hypocreomycetidae</taxon>
        <taxon>Hypocreales</taxon>
        <taxon>Nectriaceae</taxon>
        <taxon>Fusarium</taxon>
        <taxon>Fusarium fujikuroi species complex</taxon>
    </lineage>
</organism>
<evidence type="ECO:0000313" key="2">
    <source>
        <dbReference type="EMBL" id="KAF5600862.1"/>
    </source>
</evidence>
<sequence length="297" mass="34043">MHTRVKLLEEPLSLQPAYTNWPTAYTPFIPPRLGITHPLFTQPETKDIVAMPRKTLRILCFGDSLTSGYFCHGMDSHPYALKLEDRLTGTFPEVDFQIVVNAVPGDVASFKRFKDRMDAAWEDNYYDWTIILGGTNDIAYGVTSENIFSALKDLYDVPLSRESKVLALTVPECQSKGKRGTSTRNELNQSILMNKDTGYYAFDLHSKIPYHSLSERDRERYWDDGLHLRDEGYDWMGNHIADALIDILWSEGTFEEPTNSRTSEVLALEDEVQFDEEDGNPRNIKEGYVVVRKKDLD</sequence>
<dbReference type="Gene3D" id="3.40.50.1110">
    <property type="entry name" value="SGNH hydrolase"/>
    <property type="match status" value="1"/>
</dbReference>
<dbReference type="GO" id="GO:0004622">
    <property type="term" value="F:phosphatidylcholine lysophospholipase activity"/>
    <property type="evidence" value="ECO:0007669"/>
    <property type="project" value="TreeGrafter"/>
</dbReference>